<dbReference type="AlphaFoldDB" id="A0A420WPZ6"/>
<dbReference type="InterPro" id="IPR016181">
    <property type="entry name" value="Acyl_CoA_acyltransferase"/>
</dbReference>
<proteinExistence type="predicted"/>
<sequence>MDRRSGDPLELRIGLGVPGLMPEDLDRLQSDDGADIDWYRAELEASRMLAWGVYAGAERVGVVLMRAEGREVVIVAAQARVPGGRGMSHVLPVIEAFCRDRGATSIRIHTTKPGVVRMFNRAGYRVSETVMRKAL</sequence>
<dbReference type="Gene3D" id="3.40.630.30">
    <property type="match status" value="1"/>
</dbReference>
<evidence type="ECO:0008006" key="3">
    <source>
        <dbReference type="Google" id="ProtNLM"/>
    </source>
</evidence>
<dbReference type="EMBL" id="RBIG01000001">
    <property type="protein sequence ID" value="RKQ73107.1"/>
    <property type="molecule type" value="Genomic_DNA"/>
</dbReference>
<dbReference type="Proteomes" id="UP000277424">
    <property type="component" value="Unassembled WGS sequence"/>
</dbReference>
<organism evidence="1 2">
    <name type="scientific">Oceanibaculum indicum</name>
    <dbReference type="NCBI Taxonomy" id="526216"/>
    <lineage>
        <taxon>Bacteria</taxon>
        <taxon>Pseudomonadati</taxon>
        <taxon>Pseudomonadota</taxon>
        <taxon>Alphaproteobacteria</taxon>
        <taxon>Rhodospirillales</taxon>
        <taxon>Oceanibaculaceae</taxon>
        <taxon>Oceanibaculum</taxon>
    </lineage>
</organism>
<accession>A0A420WPZ6</accession>
<comment type="caution">
    <text evidence="1">The sequence shown here is derived from an EMBL/GenBank/DDBJ whole genome shotgun (WGS) entry which is preliminary data.</text>
</comment>
<reference evidence="1 2" key="1">
    <citation type="submission" date="2018-10" db="EMBL/GenBank/DDBJ databases">
        <title>Comparative analysis of microorganisms from saline springs in Andes Mountain Range, Colombia.</title>
        <authorList>
            <person name="Rubin E."/>
        </authorList>
    </citation>
    <scope>NUCLEOTIDE SEQUENCE [LARGE SCALE GENOMIC DNA]</scope>
    <source>
        <strain evidence="1 2">USBA 36</strain>
    </source>
</reference>
<gene>
    <name evidence="1" type="ORF">BCL74_0880</name>
</gene>
<protein>
    <recommendedName>
        <fullName evidence="3">Acetyltransferase (GNAT) family protein</fullName>
    </recommendedName>
</protein>
<evidence type="ECO:0000313" key="2">
    <source>
        <dbReference type="Proteomes" id="UP000277424"/>
    </source>
</evidence>
<dbReference type="SUPFAM" id="SSF55729">
    <property type="entry name" value="Acyl-CoA N-acyltransferases (Nat)"/>
    <property type="match status" value="1"/>
</dbReference>
<name>A0A420WPZ6_9PROT</name>
<evidence type="ECO:0000313" key="1">
    <source>
        <dbReference type="EMBL" id="RKQ73107.1"/>
    </source>
</evidence>